<dbReference type="OrthoDB" id="2360771at2"/>
<evidence type="ECO:0000313" key="2">
    <source>
        <dbReference type="Proteomes" id="UP000198778"/>
    </source>
</evidence>
<evidence type="ECO:0008006" key="3">
    <source>
        <dbReference type="Google" id="ProtNLM"/>
    </source>
</evidence>
<protein>
    <recommendedName>
        <fullName evidence="3">Polyketide cyclase / dehydrase and lipid transport</fullName>
    </recommendedName>
</protein>
<dbReference type="RefSeq" id="WP_090842885.1">
    <property type="nucleotide sequence ID" value="NZ_FNIL01000005.1"/>
</dbReference>
<dbReference type="SUPFAM" id="SSF55961">
    <property type="entry name" value="Bet v1-like"/>
    <property type="match status" value="1"/>
</dbReference>
<dbReference type="AlphaFoldDB" id="A0A1H0FYX8"/>
<dbReference type="Gene3D" id="3.30.530.20">
    <property type="match status" value="1"/>
</dbReference>
<evidence type="ECO:0000313" key="1">
    <source>
        <dbReference type="EMBL" id="SDN99878.1"/>
    </source>
</evidence>
<gene>
    <name evidence="1" type="ORF">SAMN04488053_105161</name>
</gene>
<accession>A0A1H0FYX8</accession>
<dbReference type="EMBL" id="FNIL01000005">
    <property type="protein sequence ID" value="SDN99878.1"/>
    <property type="molecule type" value="Genomic_DNA"/>
</dbReference>
<organism evidence="1 2">
    <name type="scientific">Alkalicoccus daliensis</name>
    <dbReference type="NCBI Taxonomy" id="745820"/>
    <lineage>
        <taxon>Bacteria</taxon>
        <taxon>Bacillati</taxon>
        <taxon>Bacillota</taxon>
        <taxon>Bacilli</taxon>
        <taxon>Bacillales</taxon>
        <taxon>Bacillaceae</taxon>
        <taxon>Alkalicoccus</taxon>
    </lineage>
</organism>
<name>A0A1H0FYX8_9BACI</name>
<sequence>MEWREETLIPTHIEVVWEVFQDKNSAKLDPSVTAHTLIEGKEDSIGAKHVQTYVEGKKKITAVVETVLYKDEPNRKIKEIIYKEEHAFSTKLRFELIKLNENETQLIFEGNKEPVNLKGKLKMKFTARRESDRSIQHVVQCIRRAAGA</sequence>
<reference evidence="2" key="1">
    <citation type="submission" date="2016-10" db="EMBL/GenBank/DDBJ databases">
        <authorList>
            <person name="Varghese N."/>
            <person name="Submissions S."/>
        </authorList>
    </citation>
    <scope>NUCLEOTIDE SEQUENCE [LARGE SCALE GENOMIC DNA]</scope>
    <source>
        <strain evidence="2">CGMCC 1.10369</strain>
    </source>
</reference>
<keyword evidence="2" id="KW-1185">Reference proteome</keyword>
<dbReference type="Proteomes" id="UP000198778">
    <property type="component" value="Unassembled WGS sequence"/>
</dbReference>
<proteinExistence type="predicted"/>
<dbReference type="InterPro" id="IPR023393">
    <property type="entry name" value="START-like_dom_sf"/>
</dbReference>